<evidence type="ECO:0000313" key="2">
    <source>
        <dbReference type="EnsemblPlants" id="PGSC0003DMT400052725"/>
    </source>
</evidence>
<dbReference type="InterPro" id="IPR032675">
    <property type="entry name" value="LRR_dom_sf"/>
</dbReference>
<evidence type="ECO:0000313" key="3">
    <source>
        <dbReference type="Proteomes" id="UP000011115"/>
    </source>
</evidence>
<dbReference type="PaxDb" id="4113-PGSC0003DMT400052725"/>
<dbReference type="InParanoid" id="M1BTW3"/>
<dbReference type="InterPro" id="IPR057207">
    <property type="entry name" value="FBXL15_LRR"/>
</dbReference>
<organism evidence="2 3">
    <name type="scientific">Solanum tuberosum</name>
    <name type="common">Potato</name>
    <dbReference type="NCBI Taxonomy" id="4113"/>
    <lineage>
        <taxon>Eukaryota</taxon>
        <taxon>Viridiplantae</taxon>
        <taxon>Streptophyta</taxon>
        <taxon>Embryophyta</taxon>
        <taxon>Tracheophyta</taxon>
        <taxon>Spermatophyta</taxon>
        <taxon>Magnoliopsida</taxon>
        <taxon>eudicotyledons</taxon>
        <taxon>Gunneridae</taxon>
        <taxon>Pentapetalae</taxon>
        <taxon>asterids</taxon>
        <taxon>lamiids</taxon>
        <taxon>Solanales</taxon>
        <taxon>Solanaceae</taxon>
        <taxon>Solanoideae</taxon>
        <taxon>Solaneae</taxon>
        <taxon>Solanum</taxon>
    </lineage>
</organism>
<sequence>MSFVGRKAIDVTLAAIAVGTANCGGLAKLSIQGNNLYRGVTDVGLKAIAQGCPTLKELSLSNVSFVGDEGLSEIAHGCHLLEKLDLFQCPRITNKSLLGIAKNCLNLNSVNE</sequence>
<dbReference type="SUPFAM" id="SSF52047">
    <property type="entry name" value="RNI-like"/>
    <property type="match status" value="1"/>
</dbReference>
<dbReference type="Pfam" id="PF25372">
    <property type="entry name" value="DUF7885"/>
    <property type="match status" value="1"/>
</dbReference>
<dbReference type="InterPro" id="IPR006553">
    <property type="entry name" value="Leu-rich_rpt_Cys-con_subtyp"/>
</dbReference>
<reference evidence="3" key="1">
    <citation type="journal article" date="2011" name="Nature">
        <title>Genome sequence and analysis of the tuber crop potato.</title>
        <authorList>
            <consortium name="The Potato Genome Sequencing Consortium"/>
        </authorList>
    </citation>
    <scope>NUCLEOTIDE SEQUENCE [LARGE SCALE GENOMIC DNA]</scope>
    <source>
        <strain evidence="3">cv. DM1-3 516 R44</strain>
    </source>
</reference>
<dbReference type="eggNOG" id="KOG1947">
    <property type="taxonomic scope" value="Eukaryota"/>
</dbReference>
<dbReference type="EnsemblPlants" id="PGSC0003DMT400052725">
    <property type="protein sequence ID" value="PGSC0003DMT400052725"/>
    <property type="gene ID" value="PGSC0003DMG402020463"/>
</dbReference>
<feature type="domain" description="F-box/LRR-repeat protein 15-like leucin rich repeat" evidence="1">
    <location>
        <begin position="23"/>
        <end position="104"/>
    </location>
</feature>
<dbReference type="Gramene" id="PGSC0003DMT400052725">
    <property type="protein sequence ID" value="PGSC0003DMT400052725"/>
    <property type="gene ID" value="PGSC0003DMG402020463"/>
</dbReference>
<dbReference type="HOGENOM" id="CLU_2150391_0_0_1"/>
<keyword evidence="3" id="KW-1185">Reference proteome</keyword>
<dbReference type="SMART" id="SM00367">
    <property type="entry name" value="LRR_CC"/>
    <property type="match status" value="3"/>
</dbReference>
<dbReference type="SMR" id="M1BTW3"/>
<evidence type="ECO:0000259" key="1">
    <source>
        <dbReference type="Pfam" id="PF25372"/>
    </source>
</evidence>
<proteinExistence type="predicted"/>
<dbReference type="PANTHER" id="PTHR13318:SF190">
    <property type="entry name" value="PARTNER OF PAIRED, ISOFORM B"/>
    <property type="match status" value="1"/>
</dbReference>
<reference evidence="2" key="2">
    <citation type="submission" date="2015-06" db="UniProtKB">
        <authorList>
            <consortium name="EnsemblPlants"/>
        </authorList>
    </citation>
    <scope>IDENTIFICATION</scope>
    <source>
        <strain evidence="2">DM1-3 516 R44</strain>
    </source>
</reference>
<protein>
    <submittedName>
        <fullName evidence="2">Ein3-binding f-box protein 3</fullName>
    </submittedName>
</protein>
<dbReference type="Proteomes" id="UP000011115">
    <property type="component" value="Unassembled WGS sequence"/>
</dbReference>
<dbReference type="AlphaFoldDB" id="M1BTW3"/>
<dbReference type="Gene3D" id="3.80.10.10">
    <property type="entry name" value="Ribonuclease Inhibitor"/>
    <property type="match status" value="1"/>
</dbReference>
<name>M1BTW3_SOLTU</name>
<dbReference type="PANTHER" id="PTHR13318">
    <property type="entry name" value="PARTNER OF PAIRED, ISOFORM B-RELATED"/>
    <property type="match status" value="1"/>
</dbReference>
<accession>M1BTW3</accession>